<sequence length="102" mass="11321">MKLEIGTKITWVSAAGRLNGTITNIKLSPSASGAITPWITVNYGPCSGVQLCALDSNLKMLKVEIYNEDMVERVNLMTGKTYMEHRDTPRFCSPSSEAYWSM</sequence>
<gene>
    <name evidence="1" type="ORF">UFOVP328_423</name>
</gene>
<dbReference type="EMBL" id="LR796341">
    <property type="protein sequence ID" value="CAB4138230.1"/>
    <property type="molecule type" value="Genomic_DNA"/>
</dbReference>
<organism evidence="1">
    <name type="scientific">uncultured Caudovirales phage</name>
    <dbReference type="NCBI Taxonomy" id="2100421"/>
    <lineage>
        <taxon>Viruses</taxon>
        <taxon>Duplodnaviria</taxon>
        <taxon>Heunggongvirae</taxon>
        <taxon>Uroviricota</taxon>
        <taxon>Caudoviricetes</taxon>
        <taxon>Peduoviridae</taxon>
        <taxon>Maltschvirus</taxon>
        <taxon>Maltschvirus maltsch</taxon>
    </lineage>
</organism>
<evidence type="ECO:0000313" key="1">
    <source>
        <dbReference type="EMBL" id="CAB4138230.1"/>
    </source>
</evidence>
<accession>A0A6J5LZQ5</accession>
<proteinExistence type="predicted"/>
<name>A0A6J5LZQ5_9CAUD</name>
<protein>
    <submittedName>
        <fullName evidence="1">Uncharacterized protein</fullName>
    </submittedName>
</protein>
<reference evidence="1" key="1">
    <citation type="submission" date="2020-04" db="EMBL/GenBank/DDBJ databases">
        <authorList>
            <person name="Chiriac C."/>
            <person name="Salcher M."/>
            <person name="Ghai R."/>
            <person name="Kavagutti S V."/>
        </authorList>
    </citation>
    <scope>NUCLEOTIDE SEQUENCE</scope>
</reference>